<dbReference type="OrthoDB" id="4038005at2759"/>
<dbReference type="EMBL" id="LT598464">
    <property type="protein sequence ID" value="SCU81455.1"/>
    <property type="molecule type" value="Genomic_DNA"/>
</dbReference>
<protein>
    <submittedName>
        <fullName evidence="1">LAMI_0B06326g1_1</fullName>
    </submittedName>
</protein>
<organism evidence="1 2">
    <name type="scientific">Lachancea mirantina</name>
    <dbReference type="NCBI Taxonomy" id="1230905"/>
    <lineage>
        <taxon>Eukaryota</taxon>
        <taxon>Fungi</taxon>
        <taxon>Dikarya</taxon>
        <taxon>Ascomycota</taxon>
        <taxon>Saccharomycotina</taxon>
        <taxon>Saccharomycetes</taxon>
        <taxon>Saccharomycetales</taxon>
        <taxon>Saccharomycetaceae</taxon>
        <taxon>Lachancea</taxon>
    </lineage>
</organism>
<dbReference type="AlphaFoldDB" id="A0A1G4IWF9"/>
<proteinExistence type="predicted"/>
<dbReference type="Proteomes" id="UP000191024">
    <property type="component" value="Chromosome B"/>
</dbReference>
<gene>
    <name evidence="1" type="ORF">LAMI_0B06326G</name>
</gene>
<evidence type="ECO:0000313" key="2">
    <source>
        <dbReference type="Proteomes" id="UP000191024"/>
    </source>
</evidence>
<reference evidence="1 2" key="1">
    <citation type="submission" date="2016-03" db="EMBL/GenBank/DDBJ databases">
        <authorList>
            <person name="Devillers H."/>
        </authorList>
    </citation>
    <scope>NUCLEOTIDE SEQUENCE [LARGE SCALE GENOMIC DNA]</scope>
    <source>
        <strain evidence="1">CBS 11717</strain>
    </source>
</reference>
<sequence length="323" mass="36817">MELSELYSSRESSALSAFKEPKTVNFEELPPWEFRRTVENGGIRRCHNLCILLWFLNGDVELTYDFGPCGRPLQLFKDVLRRGVFARYENLFDISPEGLDGGLGDTTLVPGARAYKVSVFPQILQFAQMSGTSKIAKSERQDMKTLILDYILRFEDSFRAYLGTTSKKRRLDAVNTLIEIVEAYVNDMVLEILSRWHDWHMTVGTSEPPLALSKKVLQRLWDCFLCFDAGNSLSEFVSRLKKRCQKTTRRQRTFCGPKIGYGMWIDGASGILLFCNSISSNSEVMPSAGFAIKQESVEESVKKMLLFINLSVLECFSWEMARG</sequence>
<evidence type="ECO:0000313" key="1">
    <source>
        <dbReference type="EMBL" id="SCU81455.1"/>
    </source>
</evidence>
<keyword evidence="2" id="KW-1185">Reference proteome</keyword>
<accession>A0A1G4IWF9</accession>
<name>A0A1G4IWF9_9SACH</name>